<dbReference type="Proteomes" id="UP000537126">
    <property type="component" value="Unassembled WGS sequence"/>
</dbReference>
<evidence type="ECO:0008006" key="3">
    <source>
        <dbReference type="Google" id="ProtNLM"/>
    </source>
</evidence>
<gene>
    <name evidence="1" type="ORF">FHS56_000412</name>
</gene>
<organism evidence="1 2">
    <name type="scientific">Thermonema lapsum</name>
    <dbReference type="NCBI Taxonomy" id="28195"/>
    <lineage>
        <taxon>Bacteria</taxon>
        <taxon>Pseudomonadati</taxon>
        <taxon>Bacteroidota</taxon>
        <taxon>Cytophagia</taxon>
        <taxon>Cytophagales</taxon>
        <taxon>Thermonemataceae</taxon>
        <taxon>Thermonema</taxon>
    </lineage>
</organism>
<dbReference type="RefSeq" id="WP_166918216.1">
    <property type="nucleotide sequence ID" value="NZ_JAASRN010000001.1"/>
</dbReference>
<keyword evidence="2" id="KW-1185">Reference proteome</keyword>
<dbReference type="AlphaFoldDB" id="A0A846MN01"/>
<sequence length="147" mass="16507">MLDFNNAIREVAKRFNAQIKEISPSVYALDIPFVTKGGSNRYQFVYAWVVKGRAKGRDCFYFNSKVGTYHSQINLKKIVREAGFANSATITIIDDKQTDGSPCETLIVQAAPLAEHVTSIDEMADIIWEVAELADVLEEKYFGGDKY</sequence>
<proteinExistence type="predicted"/>
<comment type="caution">
    <text evidence="1">The sequence shown here is derived from an EMBL/GenBank/DDBJ whole genome shotgun (WGS) entry which is preliminary data.</text>
</comment>
<evidence type="ECO:0000313" key="1">
    <source>
        <dbReference type="EMBL" id="NIK72926.1"/>
    </source>
</evidence>
<accession>A0A846MN01</accession>
<protein>
    <recommendedName>
        <fullName evidence="3">DUF1828 domain-containing protein</fullName>
    </recommendedName>
</protein>
<reference evidence="1 2" key="1">
    <citation type="submission" date="2020-03" db="EMBL/GenBank/DDBJ databases">
        <title>Genomic Encyclopedia of Type Strains, Phase IV (KMG-IV): sequencing the most valuable type-strain genomes for metagenomic binning, comparative biology and taxonomic classification.</title>
        <authorList>
            <person name="Goeker M."/>
        </authorList>
    </citation>
    <scope>NUCLEOTIDE SEQUENCE [LARGE SCALE GENOMIC DNA]</scope>
    <source>
        <strain evidence="1 2">DSM 5718</strain>
    </source>
</reference>
<name>A0A846MN01_9BACT</name>
<evidence type="ECO:0000313" key="2">
    <source>
        <dbReference type="Proteomes" id="UP000537126"/>
    </source>
</evidence>
<dbReference type="EMBL" id="JAASRN010000001">
    <property type="protein sequence ID" value="NIK72926.1"/>
    <property type="molecule type" value="Genomic_DNA"/>
</dbReference>